<organism evidence="12 13">
    <name type="scientific">Agromyces atrinae</name>
    <dbReference type="NCBI Taxonomy" id="592376"/>
    <lineage>
        <taxon>Bacteria</taxon>
        <taxon>Bacillati</taxon>
        <taxon>Actinomycetota</taxon>
        <taxon>Actinomycetes</taxon>
        <taxon>Micrococcales</taxon>
        <taxon>Microbacteriaceae</taxon>
        <taxon>Agromyces</taxon>
    </lineage>
</organism>
<dbReference type="GO" id="GO:0020037">
    <property type="term" value="F:heme binding"/>
    <property type="evidence" value="ECO:0007669"/>
    <property type="project" value="InterPro"/>
</dbReference>
<dbReference type="Pfam" id="PF04261">
    <property type="entry name" value="Dyp_perox_N"/>
    <property type="match status" value="1"/>
</dbReference>
<evidence type="ECO:0000256" key="7">
    <source>
        <dbReference type="ARBA" id="ARBA00023004"/>
    </source>
</evidence>
<evidence type="ECO:0000256" key="4">
    <source>
        <dbReference type="ARBA" id="ARBA00022723"/>
    </source>
</evidence>
<protein>
    <submittedName>
        <fullName evidence="11">Dye decolorizing peroxidase</fullName>
        <ecNumber evidence="11">1.11.1.19</ecNumber>
    </submittedName>
    <submittedName>
        <fullName evidence="12">Dyp-type peroxidase</fullName>
    </submittedName>
</protein>
<feature type="domain" description="Dyp-type peroxidase N-terminal" evidence="9">
    <location>
        <begin position="67"/>
        <end position="204"/>
    </location>
</feature>
<evidence type="ECO:0000256" key="3">
    <source>
        <dbReference type="ARBA" id="ARBA00022617"/>
    </source>
</evidence>
<dbReference type="Proteomes" id="UP000581087">
    <property type="component" value="Unassembled WGS sequence"/>
</dbReference>
<evidence type="ECO:0000313" key="11">
    <source>
        <dbReference type="EMBL" id="NYD68160.1"/>
    </source>
</evidence>
<dbReference type="PROSITE" id="PS51318">
    <property type="entry name" value="TAT"/>
    <property type="match status" value="1"/>
</dbReference>
<dbReference type="GO" id="GO:0046872">
    <property type="term" value="F:metal ion binding"/>
    <property type="evidence" value="ECO:0007669"/>
    <property type="project" value="UniProtKB-KW"/>
</dbReference>
<dbReference type="InterPro" id="IPR011008">
    <property type="entry name" value="Dimeric_a/b-barrel"/>
</dbReference>
<dbReference type="GO" id="GO:0004601">
    <property type="term" value="F:peroxidase activity"/>
    <property type="evidence" value="ECO:0007669"/>
    <property type="project" value="UniProtKB-KW"/>
</dbReference>
<dbReference type="OrthoDB" id="9781066at2"/>
<dbReference type="Proteomes" id="UP000292686">
    <property type="component" value="Unassembled WGS sequence"/>
</dbReference>
<keyword evidence="3" id="KW-0349">Heme</keyword>
<reference evidence="12 13" key="1">
    <citation type="submission" date="2019-01" db="EMBL/GenBank/DDBJ databases">
        <title>Agromyces.</title>
        <authorList>
            <person name="Li J."/>
        </authorList>
    </citation>
    <scope>NUCLEOTIDE SEQUENCE [LARGE SCALE GENOMIC DNA]</scope>
    <source>
        <strain evidence="12 13">DSM 23870</strain>
    </source>
</reference>
<name>A0A4Q2M6Y2_9MICO</name>
<dbReference type="RefSeq" id="WP_129171963.1">
    <property type="nucleotide sequence ID" value="NZ_JACCBI010000001.1"/>
</dbReference>
<dbReference type="EC" id="1.11.1.19" evidence="11"/>
<dbReference type="InterPro" id="IPR006311">
    <property type="entry name" value="TAT_signal"/>
</dbReference>
<evidence type="ECO:0000313" key="12">
    <source>
        <dbReference type="EMBL" id="RXZ87698.1"/>
    </source>
</evidence>
<dbReference type="PANTHER" id="PTHR30521:SF4">
    <property type="entry name" value="DEFERROCHELATASE"/>
    <property type="match status" value="1"/>
</dbReference>
<dbReference type="AlphaFoldDB" id="A0A4Q2M6Y2"/>
<dbReference type="EMBL" id="SDPM01000001">
    <property type="protein sequence ID" value="RXZ87698.1"/>
    <property type="molecule type" value="Genomic_DNA"/>
</dbReference>
<dbReference type="SUPFAM" id="SSF54909">
    <property type="entry name" value="Dimeric alpha+beta barrel"/>
    <property type="match status" value="1"/>
</dbReference>
<dbReference type="PROSITE" id="PS51404">
    <property type="entry name" value="DYP_PEROXIDASE"/>
    <property type="match status" value="1"/>
</dbReference>
<evidence type="ECO:0000313" key="13">
    <source>
        <dbReference type="Proteomes" id="UP000292686"/>
    </source>
</evidence>
<dbReference type="Pfam" id="PF20628">
    <property type="entry name" value="Dyp_perox_C"/>
    <property type="match status" value="1"/>
</dbReference>
<sequence>MTERTDTPRPSRRSVLLGAGAGLVAGIAGTVGANAVISAGGSGTAPATPTADIPPRGAAVTATGRTQAGIARPGTPQMNCLVAVFDLDLADDAVRGALPARLEALGAAILALSSPGAANPDGSGDLTVTVGLGPRVVAAIDPALPGALALPAFAGDDAIPARRNGGDLLLSLSATDGGLLHPVLDELVRALGDVSPRWRQRGFRAVGEGTIARNPLGYHDGIIVPHGRDELDENVWIADGPAAGGTVCVIRRLLLDTSGFGAEAPERRDAIIGRREGDGAPLSGGGLHDEANLLAKTPDGSFLVPARSHVRAAHPSFTGSALMLRRGYAFDDGETTDAAGAPIADSGLLFVCFQRDLDTFVKTQARLDETDDLMSFATPTASASFLILPGFDATRPLGSPLFA</sequence>
<comment type="cofactor">
    <cofactor evidence="1">
        <name>heme b</name>
        <dbReference type="ChEBI" id="CHEBI:60344"/>
    </cofactor>
</comment>
<evidence type="ECO:0000256" key="1">
    <source>
        <dbReference type="ARBA" id="ARBA00001970"/>
    </source>
</evidence>
<keyword evidence="13" id="KW-1185">Reference proteome</keyword>
<dbReference type="EMBL" id="JACCBI010000001">
    <property type="protein sequence ID" value="NYD68160.1"/>
    <property type="molecule type" value="Genomic_DNA"/>
</dbReference>
<evidence type="ECO:0000256" key="5">
    <source>
        <dbReference type="ARBA" id="ARBA00022729"/>
    </source>
</evidence>
<evidence type="ECO:0000259" key="9">
    <source>
        <dbReference type="Pfam" id="PF04261"/>
    </source>
</evidence>
<evidence type="ECO:0000259" key="10">
    <source>
        <dbReference type="Pfam" id="PF20628"/>
    </source>
</evidence>
<feature type="domain" description="Dyp-type peroxidase C-terminal" evidence="10">
    <location>
        <begin position="212"/>
        <end position="390"/>
    </location>
</feature>
<comment type="similarity">
    <text evidence="8">Belongs to the DyP-type peroxidase family.</text>
</comment>
<dbReference type="InterPro" id="IPR048327">
    <property type="entry name" value="Dyp_perox_N"/>
</dbReference>
<evidence type="ECO:0000256" key="8">
    <source>
        <dbReference type="ARBA" id="ARBA00025737"/>
    </source>
</evidence>
<dbReference type="InterPro" id="IPR048328">
    <property type="entry name" value="Dyp_perox_C"/>
</dbReference>
<dbReference type="PANTHER" id="PTHR30521">
    <property type="entry name" value="DEFERROCHELATASE/PEROXIDASE"/>
    <property type="match status" value="1"/>
</dbReference>
<keyword evidence="4" id="KW-0479">Metal-binding</keyword>
<reference evidence="11 14" key="2">
    <citation type="submission" date="2020-07" db="EMBL/GenBank/DDBJ databases">
        <title>Sequencing the genomes of 1000 actinobacteria strains.</title>
        <authorList>
            <person name="Klenk H.-P."/>
        </authorList>
    </citation>
    <scope>NUCLEOTIDE SEQUENCE [LARGE SCALE GENOMIC DNA]</scope>
    <source>
        <strain evidence="11 14">DSM 23870</strain>
    </source>
</reference>
<accession>A0A4Q2M6Y2</accession>
<keyword evidence="7" id="KW-0408">Iron</keyword>
<dbReference type="InterPro" id="IPR006314">
    <property type="entry name" value="Dyp_peroxidase"/>
</dbReference>
<keyword evidence="2 12" id="KW-0575">Peroxidase</keyword>
<keyword evidence="5" id="KW-0732">Signal</keyword>
<keyword evidence="6 11" id="KW-0560">Oxidoreductase</keyword>
<evidence type="ECO:0000256" key="6">
    <source>
        <dbReference type="ARBA" id="ARBA00023002"/>
    </source>
</evidence>
<proteinExistence type="inferred from homology"/>
<dbReference type="NCBIfam" id="TIGR01413">
    <property type="entry name" value="Dyp_perox_fam"/>
    <property type="match status" value="1"/>
</dbReference>
<gene>
    <name evidence="11" type="ORF">BJ972_002679</name>
    <name evidence="12" type="ORF">ESP50_00370</name>
</gene>
<evidence type="ECO:0000256" key="2">
    <source>
        <dbReference type="ARBA" id="ARBA00022559"/>
    </source>
</evidence>
<comment type="caution">
    <text evidence="12">The sequence shown here is derived from an EMBL/GenBank/DDBJ whole genome shotgun (WGS) entry which is preliminary data.</text>
</comment>
<dbReference type="GO" id="GO:0005829">
    <property type="term" value="C:cytosol"/>
    <property type="evidence" value="ECO:0007669"/>
    <property type="project" value="TreeGrafter"/>
</dbReference>
<evidence type="ECO:0000313" key="14">
    <source>
        <dbReference type="Proteomes" id="UP000581087"/>
    </source>
</evidence>